<feature type="compositionally biased region" description="Low complexity" evidence="1">
    <location>
        <begin position="221"/>
        <end position="237"/>
    </location>
</feature>
<name>A0ABU2HAB7_9ACTN</name>
<dbReference type="Pfam" id="PF09485">
    <property type="entry name" value="CRISPR_Cse2"/>
    <property type="match status" value="1"/>
</dbReference>
<evidence type="ECO:0000313" key="3">
    <source>
        <dbReference type="Proteomes" id="UP001250214"/>
    </source>
</evidence>
<dbReference type="InterPro" id="IPR013382">
    <property type="entry name" value="CRISPR-assoc_prot_Cse2"/>
</dbReference>
<reference evidence="3" key="1">
    <citation type="submission" date="2023-07" db="EMBL/GenBank/DDBJ databases">
        <title>Novel species in the genus Lipingzhangella isolated from Sambhar Salt Lake.</title>
        <authorList>
            <person name="Jiya N."/>
            <person name="Kajale S."/>
            <person name="Sharma A."/>
        </authorList>
    </citation>
    <scope>NUCLEOTIDE SEQUENCE [LARGE SCALE GENOMIC DNA]</scope>
    <source>
        <strain evidence="3">LS1_29</strain>
    </source>
</reference>
<keyword evidence="3" id="KW-1185">Reference proteome</keyword>
<comment type="caution">
    <text evidence="2">The sequence shown here is derived from an EMBL/GenBank/DDBJ whole genome shotgun (WGS) entry which is preliminary data.</text>
</comment>
<feature type="region of interest" description="Disordered" evidence="1">
    <location>
        <begin position="208"/>
        <end position="237"/>
    </location>
</feature>
<accession>A0ABU2HAB7</accession>
<dbReference type="RefSeq" id="WP_310913828.1">
    <property type="nucleotide sequence ID" value="NZ_JAVLVT010000010.1"/>
</dbReference>
<evidence type="ECO:0000313" key="2">
    <source>
        <dbReference type="EMBL" id="MDS1272257.1"/>
    </source>
</evidence>
<dbReference type="NCBIfam" id="TIGR02548">
    <property type="entry name" value="casB_cse2"/>
    <property type="match status" value="1"/>
</dbReference>
<protein>
    <submittedName>
        <fullName evidence="2">Type I-E CRISPR-associated protein Cse2/CasB</fullName>
    </submittedName>
</protein>
<organism evidence="2 3">
    <name type="scientific">Lipingzhangella rawalii</name>
    <dbReference type="NCBI Taxonomy" id="2055835"/>
    <lineage>
        <taxon>Bacteria</taxon>
        <taxon>Bacillati</taxon>
        <taxon>Actinomycetota</taxon>
        <taxon>Actinomycetes</taxon>
        <taxon>Streptosporangiales</taxon>
        <taxon>Nocardiopsidaceae</taxon>
        <taxon>Lipingzhangella</taxon>
    </lineage>
</organism>
<dbReference type="InterPro" id="IPR038287">
    <property type="entry name" value="Cse2_sf"/>
</dbReference>
<sequence>MRTVIQPDARRDLYPVGTVVHSRVQDLQGGYARDDARAVAELARLRKGAGKEPGDTPDLWGLTYRPETDFAVFERAPSGTAEEHAETAIHLALTLFALHQQSHRDRPMHSPSPLGDQHQRIANRDLGWAVRRLMPAGEVDERLRQRFVHLCTASTNASLAVRLRGIVQLLRREAVPLDYGLLADQLMWFQRPGGPSKIRRTWGRSFVTYRPPEGQKSGQGAAPDATDADTNADTTSE</sequence>
<dbReference type="Proteomes" id="UP001250214">
    <property type="component" value="Unassembled WGS sequence"/>
</dbReference>
<evidence type="ECO:0000256" key="1">
    <source>
        <dbReference type="SAM" id="MobiDB-lite"/>
    </source>
</evidence>
<dbReference type="EMBL" id="JAVLVT010000010">
    <property type="protein sequence ID" value="MDS1272257.1"/>
    <property type="molecule type" value="Genomic_DNA"/>
</dbReference>
<dbReference type="Gene3D" id="1.10.520.40">
    <property type="entry name" value="CRISPR-associated protein Cse2"/>
    <property type="match status" value="1"/>
</dbReference>
<proteinExistence type="predicted"/>
<gene>
    <name evidence="2" type="primary">casB</name>
    <name evidence="2" type="ORF">RIF23_18365</name>
</gene>
<dbReference type="CDD" id="cd09731">
    <property type="entry name" value="Cse2_I-E"/>
    <property type="match status" value="1"/>
</dbReference>